<dbReference type="InterPro" id="IPR036380">
    <property type="entry name" value="Isochorismatase-like_sf"/>
</dbReference>
<evidence type="ECO:0000313" key="5">
    <source>
        <dbReference type="Proteomes" id="UP001282284"/>
    </source>
</evidence>
<comment type="similarity">
    <text evidence="1">Belongs to the isochorismatase family.</text>
</comment>
<gene>
    <name evidence="4" type="ORF">QT711_19005</name>
</gene>
<dbReference type="PANTHER" id="PTHR43540">
    <property type="entry name" value="PEROXYUREIDOACRYLATE/UREIDOACRYLATE AMIDOHYDROLASE-RELATED"/>
    <property type="match status" value="1"/>
</dbReference>
<evidence type="ECO:0000313" key="4">
    <source>
        <dbReference type="EMBL" id="MDW0115243.1"/>
    </source>
</evidence>
<evidence type="ECO:0000256" key="2">
    <source>
        <dbReference type="ARBA" id="ARBA00022801"/>
    </source>
</evidence>
<name>A0ABU4GE28_9BACL</name>
<feature type="domain" description="Isochorismatase-like" evidence="3">
    <location>
        <begin position="3"/>
        <end position="147"/>
    </location>
</feature>
<reference evidence="4 5" key="1">
    <citation type="submission" date="2023-06" db="EMBL/GenBank/DDBJ databases">
        <title>Sporosarcina sp. nov., isolated from Korean traditional fermented seafood 'Jeotgal'.</title>
        <authorList>
            <person name="Yang A.I."/>
            <person name="Shin N.-R."/>
        </authorList>
    </citation>
    <scope>NUCLEOTIDE SEQUENCE [LARGE SCALE GENOMIC DNA]</scope>
    <source>
        <strain evidence="4 5">KCTC13119</strain>
    </source>
</reference>
<dbReference type="Gene3D" id="3.40.50.850">
    <property type="entry name" value="Isochorismatase-like"/>
    <property type="match status" value="1"/>
</dbReference>
<organism evidence="4 5">
    <name type="scientific">Sporosarcina saromensis</name>
    <dbReference type="NCBI Taxonomy" id="359365"/>
    <lineage>
        <taxon>Bacteria</taxon>
        <taxon>Bacillati</taxon>
        <taxon>Bacillota</taxon>
        <taxon>Bacilli</taxon>
        <taxon>Bacillales</taxon>
        <taxon>Caryophanaceae</taxon>
        <taxon>Sporosarcina</taxon>
    </lineage>
</organism>
<sequence length="175" mass="19852">MEALLVIDVQNGIVEFADFQKELTVMKDVIEDFKRKGKPVIFIRHLDDEEESSLYKGSAGSELHASLKEYAECIVEKQTPSAFFETDLSSRLEKLDVDHVFIIGFNTEFCCQFTAIAAFDRGYKVTFIEDGTGTTNTAESYGMAGLDIKDFVGTVLHWSNVIEVLDYEEYIEVYK</sequence>
<proteinExistence type="inferred from homology"/>
<dbReference type="InterPro" id="IPR000868">
    <property type="entry name" value="Isochorismatase-like_dom"/>
</dbReference>
<dbReference type="RefSeq" id="WP_317946849.1">
    <property type="nucleotide sequence ID" value="NZ_JAUBDI010000035.1"/>
</dbReference>
<comment type="caution">
    <text evidence="4">The sequence shown here is derived from an EMBL/GenBank/DDBJ whole genome shotgun (WGS) entry which is preliminary data.</text>
</comment>
<keyword evidence="2" id="KW-0378">Hydrolase</keyword>
<dbReference type="EMBL" id="JAUBDI010000035">
    <property type="protein sequence ID" value="MDW0115243.1"/>
    <property type="molecule type" value="Genomic_DNA"/>
</dbReference>
<evidence type="ECO:0000259" key="3">
    <source>
        <dbReference type="Pfam" id="PF00857"/>
    </source>
</evidence>
<evidence type="ECO:0000256" key="1">
    <source>
        <dbReference type="ARBA" id="ARBA00006336"/>
    </source>
</evidence>
<dbReference type="InterPro" id="IPR050272">
    <property type="entry name" value="Isochorismatase-like_hydrls"/>
</dbReference>
<dbReference type="PANTHER" id="PTHR43540:SF6">
    <property type="entry name" value="ISOCHORISMATASE-LIKE DOMAIN-CONTAINING PROTEIN"/>
    <property type="match status" value="1"/>
</dbReference>
<dbReference type="Pfam" id="PF00857">
    <property type="entry name" value="Isochorismatase"/>
    <property type="match status" value="1"/>
</dbReference>
<protein>
    <submittedName>
        <fullName evidence="4">Isochorismatase family protein</fullName>
    </submittedName>
</protein>
<keyword evidence="5" id="KW-1185">Reference proteome</keyword>
<dbReference type="Proteomes" id="UP001282284">
    <property type="component" value="Unassembled WGS sequence"/>
</dbReference>
<accession>A0ABU4GE28</accession>
<dbReference type="SUPFAM" id="SSF52499">
    <property type="entry name" value="Isochorismatase-like hydrolases"/>
    <property type="match status" value="1"/>
</dbReference>